<dbReference type="Gene3D" id="1.20.1280.50">
    <property type="match status" value="1"/>
</dbReference>
<keyword evidence="5" id="KW-1185">Reference proteome</keyword>
<feature type="domain" description="SnoaL-like" evidence="3">
    <location>
        <begin position="191"/>
        <end position="305"/>
    </location>
</feature>
<dbReference type="CDD" id="cd22117">
    <property type="entry name" value="F-box_FBXL4"/>
    <property type="match status" value="1"/>
</dbReference>
<dbReference type="SUPFAM" id="SSF54427">
    <property type="entry name" value="NTF2-like"/>
    <property type="match status" value="1"/>
</dbReference>
<organism evidence="4 5">
    <name type="scientific">Saponaria officinalis</name>
    <name type="common">Common soapwort</name>
    <name type="synonym">Lychnis saponaria</name>
    <dbReference type="NCBI Taxonomy" id="3572"/>
    <lineage>
        <taxon>Eukaryota</taxon>
        <taxon>Viridiplantae</taxon>
        <taxon>Streptophyta</taxon>
        <taxon>Embryophyta</taxon>
        <taxon>Tracheophyta</taxon>
        <taxon>Spermatophyta</taxon>
        <taxon>Magnoliopsida</taxon>
        <taxon>eudicotyledons</taxon>
        <taxon>Gunneridae</taxon>
        <taxon>Pentapetalae</taxon>
        <taxon>Caryophyllales</taxon>
        <taxon>Caryophyllaceae</taxon>
        <taxon>Caryophylleae</taxon>
        <taxon>Saponaria</taxon>
    </lineage>
</organism>
<dbReference type="Proteomes" id="UP001443914">
    <property type="component" value="Unassembled WGS sequence"/>
</dbReference>
<dbReference type="PANTHER" id="PTHR47124">
    <property type="entry name" value="F-BOX PROTEIN SKIP8"/>
    <property type="match status" value="1"/>
</dbReference>
<keyword evidence="1" id="KW-1133">Transmembrane helix</keyword>
<evidence type="ECO:0000259" key="3">
    <source>
        <dbReference type="Pfam" id="PF13474"/>
    </source>
</evidence>
<dbReference type="PANTHER" id="PTHR47124:SF1">
    <property type="entry name" value="F-BOX PROTEIN SKIP8"/>
    <property type="match status" value="1"/>
</dbReference>
<evidence type="ECO:0000256" key="1">
    <source>
        <dbReference type="SAM" id="Phobius"/>
    </source>
</evidence>
<evidence type="ECO:0000313" key="4">
    <source>
        <dbReference type="EMBL" id="KAK9716665.1"/>
    </source>
</evidence>
<dbReference type="Gene3D" id="3.10.450.50">
    <property type="match status" value="1"/>
</dbReference>
<accession>A0AAW1KE77</accession>
<dbReference type="Pfam" id="PF12937">
    <property type="entry name" value="F-box-like"/>
    <property type="match status" value="1"/>
</dbReference>
<dbReference type="InterPro" id="IPR036047">
    <property type="entry name" value="F-box-like_dom_sf"/>
</dbReference>
<dbReference type="InterPro" id="IPR032710">
    <property type="entry name" value="NTF2-like_dom_sf"/>
</dbReference>
<evidence type="ECO:0000313" key="5">
    <source>
        <dbReference type="Proteomes" id="UP001443914"/>
    </source>
</evidence>
<keyword evidence="1" id="KW-0812">Transmembrane</keyword>
<dbReference type="AlphaFoldDB" id="A0AAW1KE77"/>
<comment type="caution">
    <text evidence="4">The sequence shown here is derived from an EMBL/GenBank/DDBJ whole genome shotgun (WGS) entry which is preliminary data.</text>
</comment>
<evidence type="ECO:0008006" key="6">
    <source>
        <dbReference type="Google" id="ProtNLM"/>
    </source>
</evidence>
<dbReference type="InterPro" id="IPR044260">
    <property type="entry name" value="SKIP8-like"/>
</dbReference>
<dbReference type="SUPFAM" id="SSF81383">
    <property type="entry name" value="F-box domain"/>
    <property type="match status" value="1"/>
</dbReference>
<evidence type="ECO:0000259" key="2">
    <source>
        <dbReference type="Pfam" id="PF12937"/>
    </source>
</evidence>
<protein>
    <recommendedName>
        <fullName evidence="6">F-box protein SKIP8</fullName>
    </recommendedName>
</protein>
<dbReference type="EMBL" id="JBDFQZ010000006">
    <property type="protein sequence ID" value="KAK9716665.1"/>
    <property type="molecule type" value="Genomic_DNA"/>
</dbReference>
<reference evidence="4" key="1">
    <citation type="submission" date="2024-03" db="EMBL/GenBank/DDBJ databases">
        <title>WGS assembly of Saponaria officinalis var. Norfolk2.</title>
        <authorList>
            <person name="Jenkins J."/>
            <person name="Shu S."/>
            <person name="Grimwood J."/>
            <person name="Barry K."/>
            <person name="Goodstein D."/>
            <person name="Schmutz J."/>
            <person name="Leebens-Mack J."/>
            <person name="Osbourn A."/>
        </authorList>
    </citation>
    <scope>NUCLEOTIDE SEQUENCE [LARGE SCALE GENOMIC DNA]</scope>
    <source>
        <strain evidence="4">JIC</strain>
    </source>
</reference>
<feature type="domain" description="F-box" evidence="2">
    <location>
        <begin position="125"/>
        <end position="164"/>
    </location>
</feature>
<proteinExistence type="predicted"/>
<dbReference type="InterPro" id="IPR037401">
    <property type="entry name" value="SnoaL-like"/>
</dbReference>
<feature type="transmembrane region" description="Helical" evidence="1">
    <location>
        <begin position="6"/>
        <end position="31"/>
    </location>
</feature>
<gene>
    <name evidence="4" type="ORF">RND81_06G249100</name>
</gene>
<sequence>MEITFLSFICSQPIIVAFICCLLAVFAVRFSSFSSNVSRRRFKTASFSRDLTDSSCSGDFACNGVVLRSGSSDSTSAVANGVVLRSGSSDSTSAVANGVVSSAEMPGVVVTEKQTGASMMEQLVPEITTHALSYLDYPSLCRLSMTNSLMRKAANDDNAWKILYHKDFTLEQDTLRPANGWKAYYAATRAIVNINADFFSIIRERSLPAMSQLWLNADYVKCTHAIGESVSGYTAVMESWRMEFNWGQPADGLQVRDVRARVLSDVAWVTMKAYVDMNAGLYNVTNVYECHDGRWYMVHHHCSVMLVDANVVQQIVHA</sequence>
<dbReference type="Pfam" id="PF13474">
    <property type="entry name" value="SnoaL_3"/>
    <property type="match status" value="1"/>
</dbReference>
<name>A0AAW1KE77_SAPOF</name>
<keyword evidence="1" id="KW-0472">Membrane</keyword>
<dbReference type="InterPro" id="IPR001810">
    <property type="entry name" value="F-box_dom"/>
</dbReference>